<sequence length="370" mass="41094">MTCPLNIHDMVSSNDTIYCVTAGGLLVSTDDKFTTLTTIDGIIGVDIAAIADDSNGHLWLGGNTPNGFVQIYDPIKKISVNIFDFGLTQVTAFWIGDSLAFAAFIQGQDVGLMKWIYIDDEWSYRDIFRNFPISIGNINAFSVHGSKIFLGTGNGLWMGDISENLKDPANWSMPFPELDGNVSAIAFLESSATLSHEGILYTFHYDDLSLIYQQTMTTPINFEYLAFDSKNYLWGIKGKKLYRKKTALEVLSHRYDLRSIVFGNEGRIYVGSIMGLVNVDTVSWVLGSEIPNAPRTGQFSAITIMKDGRLVGASAWGLSVLEDQGWRNILEILRENSHVIHSSYDYNTFVADTIEYDFGGFVADIEEGPD</sequence>
<dbReference type="InterPro" id="IPR011047">
    <property type="entry name" value="Quinoprotein_ADH-like_sf"/>
</dbReference>
<dbReference type="EMBL" id="UINC01011086">
    <property type="protein sequence ID" value="SVA49076.1"/>
    <property type="molecule type" value="Genomic_DNA"/>
</dbReference>
<organism evidence="1">
    <name type="scientific">marine metagenome</name>
    <dbReference type="NCBI Taxonomy" id="408172"/>
    <lineage>
        <taxon>unclassified sequences</taxon>
        <taxon>metagenomes</taxon>
        <taxon>ecological metagenomes</taxon>
    </lineage>
</organism>
<dbReference type="AlphaFoldDB" id="A0A381W939"/>
<proteinExistence type="predicted"/>
<dbReference type="Gene3D" id="2.130.10.10">
    <property type="entry name" value="YVTN repeat-like/Quinoprotein amine dehydrogenase"/>
    <property type="match status" value="1"/>
</dbReference>
<accession>A0A381W939</accession>
<reference evidence="1" key="1">
    <citation type="submission" date="2018-05" db="EMBL/GenBank/DDBJ databases">
        <authorList>
            <person name="Lanie J.A."/>
            <person name="Ng W.-L."/>
            <person name="Kazmierczak K.M."/>
            <person name="Andrzejewski T.M."/>
            <person name="Davidsen T.M."/>
            <person name="Wayne K.J."/>
            <person name="Tettelin H."/>
            <person name="Glass J.I."/>
            <person name="Rusch D."/>
            <person name="Podicherti R."/>
            <person name="Tsui H.-C.T."/>
            <person name="Winkler M.E."/>
        </authorList>
    </citation>
    <scope>NUCLEOTIDE SEQUENCE</scope>
</reference>
<gene>
    <name evidence="1" type="ORF">METZ01_LOCUS101930</name>
</gene>
<protein>
    <submittedName>
        <fullName evidence="1">Uncharacterized protein</fullName>
    </submittedName>
</protein>
<evidence type="ECO:0000313" key="1">
    <source>
        <dbReference type="EMBL" id="SVA49076.1"/>
    </source>
</evidence>
<feature type="non-terminal residue" evidence="1">
    <location>
        <position position="370"/>
    </location>
</feature>
<name>A0A381W939_9ZZZZ</name>
<dbReference type="InterPro" id="IPR015943">
    <property type="entry name" value="WD40/YVTN_repeat-like_dom_sf"/>
</dbReference>
<dbReference type="SUPFAM" id="SSF50998">
    <property type="entry name" value="Quinoprotein alcohol dehydrogenase-like"/>
    <property type="match status" value="1"/>
</dbReference>